<accession>A0A1Y1QPC2</accession>
<evidence type="ECO:0000313" key="1">
    <source>
        <dbReference type="EMBL" id="OQX10477.1"/>
    </source>
</evidence>
<sequence length="122" mass="13523">MITIGTAHFVSKVAANRYYKPYGFNAADVQRKLDDGDIKLDKPALCIGQTLQLIDEGTRYAVTSPEYYQVSFVGRVAGAIGVTYPISTKVRFCEDPNLQLYVADINGVAYSDIMGFEIKGWE</sequence>
<name>A0A1Y1QPC2_9GAMM</name>
<dbReference type="Proteomes" id="UP000192491">
    <property type="component" value="Unassembled WGS sequence"/>
</dbReference>
<dbReference type="AlphaFoldDB" id="A0A1Y1QPC2"/>
<evidence type="ECO:0000313" key="2">
    <source>
        <dbReference type="Proteomes" id="UP000192491"/>
    </source>
</evidence>
<comment type="caution">
    <text evidence="1">The sequence shown here is derived from an EMBL/GenBank/DDBJ whole genome shotgun (WGS) entry which is preliminary data.</text>
</comment>
<organism evidence="1 2">
    <name type="scientific">Thiothrix lacustris</name>
    <dbReference type="NCBI Taxonomy" id="525917"/>
    <lineage>
        <taxon>Bacteria</taxon>
        <taxon>Pseudomonadati</taxon>
        <taxon>Pseudomonadota</taxon>
        <taxon>Gammaproteobacteria</taxon>
        <taxon>Thiotrichales</taxon>
        <taxon>Thiotrichaceae</taxon>
        <taxon>Thiothrix</taxon>
    </lineage>
</organism>
<reference evidence="1 2" key="1">
    <citation type="submission" date="2017-01" db="EMBL/GenBank/DDBJ databases">
        <title>Novel large sulfur bacteria in the metagenomes of groundwater-fed chemosynthetic microbial mats in the Lake Huron basin.</title>
        <authorList>
            <person name="Sharrar A.M."/>
            <person name="Flood B.E."/>
            <person name="Bailey J.V."/>
            <person name="Jones D.S."/>
            <person name="Biddanda B."/>
            <person name="Ruberg S.A."/>
            <person name="Marcus D.N."/>
            <person name="Dick G.J."/>
        </authorList>
    </citation>
    <scope>NUCLEOTIDE SEQUENCE [LARGE SCALE GENOMIC DNA]</scope>
    <source>
        <strain evidence="1">A8</strain>
    </source>
</reference>
<proteinExistence type="predicted"/>
<dbReference type="EMBL" id="MTEJ01000111">
    <property type="protein sequence ID" value="OQX10477.1"/>
    <property type="molecule type" value="Genomic_DNA"/>
</dbReference>
<gene>
    <name evidence="1" type="ORF">BWK73_20020</name>
</gene>
<protein>
    <submittedName>
        <fullName evidence="1">Uncharacterized protein</fullName>
    </submittedName>
</protein>